<proteinExistence type="predicted"/>
<dbReference type="AlphaFoldDB" id="A0A5J4LB37"/>
<dbReference type="EMBL" id="BLAB01000001">
    <property type="protein sequence ID" value="GER94776.1"/>
    <property type="molecule type" value="Genomic_DNA"/>
</dbReference>
<dbReference type="Pfam" id="PF14338">
    <property type="entry name" value="Mrr_N"/>
    <property type="match status" value="1"/>
</dbReference>
<organism evidence="2">
    <name type="scientific">hot springs metagenome</name>
    <dbReference type="NCBI Taxonomy" id="433727"/>
    <lineage>
        <taxon>unclassified sequences</taxon>
        <taxon>metagenomes</taxon>
        <taxon>ecological metagenomes</taxon>
    </lineage>
</organism>
<sequence length="201" mass="23568">MNQNEVNTAFEILLEEIEEVFNIISKEGEDVFKTQDFDKARYLIESGERLKSFREKVRLLQKEWQSIFSGRVKASHRKRKEKSKLKKGLRTPEDEFKIPILEALIELGGKAEMKAVLKKVYSKMKDRLNQYDLSPLPSNPKQARWENTAQWARNTMVSEGLLSPDSPRGIWEITEKGRNFNSGVQVLKYNKRWLPHSTVKW</sequence>
<name>A0A5J4LB37_9ZZZZ</name>
<comment type="caution">
    <text evidence="2">The sequence shown here is derived from an EMBL/GenBank/DDBJ whole genome shotgun (WGS) entry which is preliminary data.</text>
</comment>
<protein>
    <recommendedName>
        <fullName evidence="1">Restriction system protein Mrr-like N-terminal domain-containing protein</fullName>
    </recommendedName>
</protein>
<evidence type="ECO:0000259" key="1">
    <source>
        <dbReference type="Pfam" id="PF14338"/>
    </source>
</evidence>
<gene>
    <name evidence="2" type="ORF">A45J_2541</name>
</gene>
<dbReference type="InterPro" id="IPR025745">
    <property type="entry name" value="Mrr-like_N_dom"/>
</dbReference>
<evidence type="ECO:0000313" key="2">
    <source>
        <dbReference type="EMBL" id="GER94776.1"/>
    </source>
</evidence>
<accession>A0A5J4LB37</accession>
<reference evidence="2" key="1">
    <citation type="submission" date="2019-10" db="EMBL/GenBank/DDBJ databases">
        <title>Metagenomic sequencing of thiosulfate-disproportionating enrichment culture.</title>
        <authorList>
            <person name="Umezawa K."/>
            <person name="Kojima H."/>
            <person name="Fukui M."/>
        </authorList>
    </citation>
    <scope>NUCLEOTIDE SEQUENCE</scope>
    <source>
        <strain evidence="2">45J</strain>
    </source>
</reference>
<feature type="domain" description="Restriction system protein Mrr-like N-terminal" evidence="1">
    <location>
        <begin position="95"/>
        <end position="180"/>
    </location>
</feature>